<dbReference type="AlphaFoldDB" id="A0A4Q2S3H0"/>
<name>A0A4Q2S3H0_9ACTN</name>
<evidence type="ECO:0000313" key="3">
    <source>
        <dbReference type="Proteomes" id="UP000291838"/>
    </source>
</evidence>
<dbReference type="Proteomes" id="UP000291838">
    <property type="component" value="Unassembled WGS sequence"/>
</dbReference>
<protein>
    <submittedName>
        <fullName evidence="2">Uncharacterized protein</fullName>
    </submittedName>
</protein>
<dbReference type="EMBL" id="SDWS01000001">
    <property type="protein sequence ID" value="RYB96187.1"/>
    <property type="molecule type" value="Genomic_DNA"/>
</dbReference>
<reference evidence="2 3" key="1">
    <citation type="submission" date="2019-01" db="EMBL/GenBank/DDBJ databases">
        <title>Novel species of Nocardioides.</title>
        <authorList>
            <person name="Liu Q."/>
            <person name="Xin Y.-H."/>
        </authorList>
    </citation>
    <scope>NUCLEOTIDE SEQUENCE [LARGE SCALE GENOMIC DNA]</scope>
    <source>
        <strain evidence="2 3">HLT3-15</strain>
    </source>
</reference>
<dbReference type="OrthoDB" id="9152336at2"/>
<feature type="signal peptide" evidence="1">
    <location>
        <begin position="1"/>
        <end position="27"/>
    </location>
</feature>
<comment type="caution">
    <text evidence="2">The sequence shown here is derived from an EMBL/GenBank/DDBJ whole genome shotgun (WGS) entry which is preliminary data.</text>
</comment>
<proteinExistence type="predicted"/>
<keyword evidence="3" id="KW-1185">Reference proteome</keyword>
<dbReference type="RefSeq" id="WP_129473139.1">
    <property type="nucleotide sequence ID" value="NZ_SDWS01000001.1"/>
</dbReference>
<organism evidence="2 3">
    <name type="scientific">Nocardioides glacieisoli</name>
    <dbReference type="NCBI Taxonomy" id="1168730"/>
    <lineage>
        <taxon>Bacteria</taxon>
        <taxon>Bacillati</taxon>
        <taxon>Actinomycetota</taxon>
        <taxon>Actinomycetes</taxon>
        <taxon>Propionibacteriales</taxon>
        <taxon>Nocardioidaceae</taxon>
        <taxon>Nocardioides</taxon>
    </lineage>
</organism>
<gene>
    <name evidence="2" type="ORF">EUA06_00965</name>
</gene>
<evidence type="ECO:0000313" key="2">
    <source>
        <dbReference type="EMBL" id="RYB96187.1"/>
    </source>
</evidence>
<sequence>MNRLIRWTAAFGAAVLLPLGPASVASAAPAVATTSARTADRLVEVPAAEAFEQAVDPSECGGPTLLDGYFDQQVQALAESGDLAFVAAHQDALFSVPTYDALFFGTAGDPDYALDTHAAQITNTFRDLRRFWDIESGDIQLMEMNGESLLDADRIARTLTLMVELGEIAPLTPEQIQTEATTVATYMQSHGDLYDNPLWTLNAFAFTAEGETDPLIKDLPDKLIMGKGIIEAYDAFGLGDVGPRAIMAHEFAHHVQFELGAFDDGPTDPAAATRRTELMADAMATYYATHKKGLALNAKRVTDALLSFYTVGDCVFDSPGHHGTPVQRQRAADWGADLAAAARPRSMVLPAADVIALFEDALPGIISGS</sequence>
<feature type="chain" id="PRO_5020823448" evidence="1">
    <location>
        <begin position="28"/>
        <end position="369"/>
    </location>
</feature>
<evidence type="ECO:0000256" key="1">
    <source>
        <dbReference type="SAM" id="SignalP"/>
    </source>
</evidence>
<accession>A0A4Q2S3H0</accession>
<keyword evidence="1" id="KW-0732">Signal</keyword>